<evidence type="ECO:0000313" key="3">
    <source>
        <dbReference type="Proteomes" id="UP000248926"/>
    </source>
</evidence>
<protein>
    <submittedName>
        <fullName evidence="2">Uncharacterized protein</fullName>
    </submittedName>
</protein>
<feature type="region of interest" description="Disordered" evidence="1">
    <location>
        <begin position="69"/>
        <end position="93"/>
    </location>
</feature>
<sequence length="93" mass="10872">MHVIAELEQRLRDSRRLMALEEEHLRRVRDAGLDSTDAEWLLELRRRYIERLESRHDHIVARRMTAHANANVPLSTVSNEEVPQPQGISSHTV</sequence>
<dbReference type="AlphaFoldDB" id="A0A328P8E4"/>
<dbReference type="OrthoDB" id="9860996at2"/>
<dbReference type="Proteomes" id="UP000248926">
    <property type="component" value="Unassembled WGS sequence"/>
</dbReference>
<evidence type="ECO:0000313" key="2">
    <source>
        <dbReference type="EMBL" id="RAO76806.1"/>
    </source>
</evidence>
<dbReference type="RefSeq" id="WP_111980873.1">
    <property type="nucleotide sequence ID" value="NZ_NFZS01000001.1"/>
</dbReference>
<accession>A0A328P8E4</accession>
<reference evidence="2 3" key="1">
    <citation type="journal article" date="2018" name="Genet. Mol. Biol.">
        <title>The genome sequence of Dyella jiangningensis FCAV SCS01 from a lignocellulose-decomposing microbial consortium metagenome reveals potential for biotechnological applications.</title>
        <authorList>
            <person name="Desiderato J.G."/>
            <person name="Alvarenga D.O."/>
            <person name="Constancio M.T.L."/>
            <person name="Alves L.M.C."/>
            <person name="Varani A.M."/>
        </authorList>
    </citation>
    <scope>NUCLEOTIDE SEQUENCE [LARGE SCALE GENOMIC DNA]</scope>
    <source>
        <strain evidence="2 3">FCAV SCS01</strain>
    </source>
</reference>
<name>A0A328P8E4_9GAMM</name>
<comment type="caution">
    <text evidence="2">The sequence shown here is derived from an EMBL/GenBank/DDBJ whole genome shotgun (WGS) entry which is preliminary data.</text>
</comment>
<evidence type="ECO:0000256" key="1">
    <source>
        <dbReference type="SAM" id="MobiDB-lite"/>
    </source>
</evidence>
<proteinExistence type="predicted"/>
<dbReference type="EMBL" id="NFZS01000001">
    <property type="protein sequence ID" value="RAO76806.1"/>
    <property type="molecule type" value="Genomic_DNA"/>
</dbReference>
<gene>
    <name evidence="2" type="ORF">CA260_02500</name>
</gene>
<organism evidence="2 3">
    <name type="scientific">Dyella jiangningensis</name>
    <dbReference type="NCBI Taxonomy" id="1379159"/>
    <lineage>
        <taxon>Bacteria</taxon>
        <taxon>Pseudomonadati</taxon>
        <taxon>Pseudomonadota</taxon>
        <taxon>Gammaproteobacteria</taxon>
        <taxon>Lysobacterales</taxon>
        <taxon>Rhodanobacteraceae</taxon>
        <taxon>Dyella</taxon>
    </lineage>
</organism>
<feature type="compositionally biased region" description="Polar residues" evidence="1">
    <location>
        <begin position="72"/>
        <end position="93"/>
    </location>
</feature>
<keyword evidence="3" id="KW-1185">Reference proteome</keyword>